<evidence type="ECO:0000256" key="2">
    <source>
        <dbReference type="ARBA" id="ARBA00023141"/>
    </source>
</evidence>
<organism evidence="5 6">
    <name type="scientific">Sulfobacillus acidophilus (strain ATCC 700253 / DSM 10332 / NAL)</name>
    <dbReference type="NCBI Taxonomy" id="679936"/>
    <lineage>
        <taxon>Bacteria</taxon>
        <taxon>Bacillati</taxon>
        <taxon>Bacillota</taxon>
        <taxon>Clostridia</taxon>
        <taxon>Eubacteriales</taxon>
        <taxon>Clostridiales Family XVII. Incertae Sedis</taxon>
        <taxon>Sulfobacillus</taxon>
    </lineage>
</organism>
<dbReference type="GO" id="GO:0050661">
    <property type="term" value="F:NADP binding"/>
    <property type="evidence" value="ECO:0007669"/>
    <property type="project" value="TreeGrafter"/>
</dbReference>
<dbReference type="InterPro" id="IPR041121">
    <property type="entry name" value="SDH_C"/>
</dbReference>
<reference evidence="6" key="1">
    <citation type="submission" date="2011-12" db="EMBL/GenBank/DDBJ databases">
        <title>The complete genome of chromosome of Sulfobacillus acidophilus DSM 10332.</title>
        <authorList>
            <person name="Lucas S."/>
            <person name="Han J."/>
            <person name="Lapidus A."/>
            <person name="Bruce D."/>
            <person name="Goodwin L."/>
            <person name="Pitluck S."/>
            <person name="Peters L."/>
            <person name="Kyrpides N."/>
            <person name="Mavromatis K."/>
            <person name="Ivanova N."/>
            <person name="Mikhailova N."/>
            <person name="Chertkov O."/>
            <person name="Saunders E."/>
            <person name="Detter J.C."/>
            <person name="Tapia R."/>
            <person name="Han C."/>
            <person name="Land M."/>
            <person name="Hauser L."/>
            <person name="Markowitz V."/>
            <person name="Cheng J.-F."/>
            <person name="Hugenholtz P."/>
            <person name="Woyke T."/>
            <person name="Wu D."/>
            <person name="Pukall R."/>
            <person name="Gehrich-Schroeter G."/>
            <person name="Schneider S."/>
            <person name="Klenk H.-P."/>
            <person name="Eisen J.A."/>
        </authorList>
    </citation>
    <scope>NUCLEOTIDE SEQUENCE [LARGE SCALE GENOMIC DNA]</scope>
    <source>
        <strain evidence="6">ATCC 700253 / DSM 10332 / NAL</strain>
    </source>
</reference>
<dbReference type="KEGG" id="sap:Sulac_1596"/>
<dbReference type="Pfam" id="PF08501">
    <property type="entry name" value="Shikimate_dh_N"/>
    <property type="match status" value="1"/>
</dbReference>
<feature type="domain" description="SDH C-terminal" evidence="4">
    <location>
        <begin position="228"/>
        <end position="257"/>
    </location>
</feature>
<evidence type="ECO:0000256" key="1">
    <source>
        <dbReference type="ARBA" id="ARBA00004871"/>
    </source>
</evidence>
<sequence>MGQQVQLFAVMGQPIAHSLSPVMHNQAFRQRDWPAFYFPVEAGPDQLTQKLAAFQSLGGVGANLTRPLKEVIVPLLREASPWVQRTGACNTIAWRDGGWVGDNTDVQALLEALPPARPGERALVLGAGGAAQASGVALTERGYHVTAALRHPRSLPWATSIIDWDERLKEAEWAVVVNATPLGQAGEESLLQWPRPIPGGIGVDWVYRPRWTPFLESVRQSGGRPIDGLTLLVEQARLAWRLWFQETAPAAPMWDAVAPWLDEGMKSENLKE</sequence>
<evidence type="ECO:0000313" key="6">
    <source>
        <dbReference type="Proteomes" id="UP000005439"/>
    </source>
</evidence>
<dbReference type="GO" id="GO:0019632">
    <property type="term" value="P:shikimate metabolic process"/>
    <property type="evidence" value="ECO:0007669"/>
    <property type="project" value="TreeGrafter"/>
</dbReference>
<proteinExistence type="predicted"/>
<keyword evidence="5" id="KW-0560">Oxidoreductase</keyword>
<keyword evidence="6" id="KW-1185">Reference proteome</keyword>
<dbReference type="PATRIC" id="fig|679936.5.peg.1664"/>
<keyword evidence="2" id="KW-0028">Amino-acid biosynthesis</keyword>
<dbReference type="Proteomes" id="UP000005439">
    <property type="component" value="Chromosome"/>
</dbReference>
<dbReference type="PANTHER" id="PTHR21089">
    <property type="entry name" value="SHIKIMATE DEHYDROGENASE"/>
    <property type="match status" value="1"/>
</dbReference>
<accession>G8TYC9</accession>
<protein>
    <submittedName>
        <fullName evidence="5">Shikimate dehydrogenase</fullName>
        <ecNumber evidence="5">1.1.1.25</ecNumber>
    </submittedName>
</protein>
<dbReference type="Gene3D" id="3.40.50.10860">
    <property type="entry name" value="Leucine Dehydrogenase, chain A, domain 1"/>
    <property type="match status" value="1"/>
</dbReference>
<dbReference type="GO" id="GO:0009423">
    <property type="term" value="P:chorismate biosynthetic process"/>
    <property type="evidence" value="ECO:0007669"/>
    <property type="project" value="TreeGrafter"/>
</dbReference>
<dbReference type="InterPro" id="IPR036291">
    <property type="entry name" value="NAD(P)-bd_dom_sf"/>
</dbReference>
<dbReference type="InterPro" id="IPR046346">
    <property type="entry name" value="Aminoacid_DH-like_N_sf"/>
</dbReference>
<dbReference type="GO" id="GO:0004764">
    <property type="term" value="F:shikimate 3-dehydrogenase (NADP+) activity"/>
    <property type="evidence" value="ECO:0007669"/>
    <property type="project" value="UniProtKB-EC"/>
</dbReference>
<feature type="domain" description="Shikimate dehydrogenase substrate binding N-terminal" evidence="3">
    <location>
        <begin position="10"/>
        <end position="92"/>
    </location>
</feature>
<dbReference type="InterPro" id="IPR022893">
    <property type="entry name" value="Shikimate_DH_fam"/>
</dbReference>
<dbReference type="EC" id="1.1.1.25" evidence="5"/>
<dbReference type="GO" id="GO:0005829">
    <property type="term" value="C:cytosol"/>
    <property type="evidence" value="ECO:0007669"/>
    <property type="project" value="TreeGrafter"/>
</dbReference>
<keyword evidence="2" id="KW-0057">Aromatic amino acid biosynthesis</keyword>
<name>G8TYC9_SULAD</name>
<gene>
    <name evidence="5" type="ordered locus">Sulac_1596</name>
</gene>
<evidence type="ECO:0000259" key="4">
    <source>
        <dbReference type="Pfam" id="PF18317"/>
    </source>
</evidence>
<dbReference type="Gene3D" id="3.40.50.720">
    <property type="entry name" value="NAD(P)-binding Rossmann-like Domain"/>
    <property type="match status" value="1"/>
</dbReference>
<comment type="pathway">
    <text evidence="1">Metabolic intermediate biosynthesis; chorismate biosynthesis; chorismate from D-erythrose 4-phosphate and phosphoenolpyruvate: step 4/7.</text>
</comment>
<reference evidence="5 6" key="2">
    <citation type="journal article" date="2012" name="Stand. Genomic Sci.">
        <title>Complete genome sequence of the moderately thermophilic mineral-sulfide-oxidizing firmicute Sulfobacillus acidophilus type strain (NAL(T)).</title>
        <authorList>
            <person name="Anderson I."/>
            <person name="Chertkov O."/>
            <person name="Chen A."/>
            <person name="Saunders E."/>
            <person name="Lapidus A."/>
            <person name="Nolan M."/>
            <person name="Lucas S."/>
            <person name="Hammon N."/>
            <person name="Deshpande S."/>
            <person name="Cheng J.F."/>
            <person name="Han C."/>
            <person name="Tapia R."/>
            <person name="Goodwin L.A."/>
            <person name="Pitluck S."/>
            <person name="Liolios K."/>
            <person name="Pagani I."/>
            <person name="Ivanova N."/>
            <person name="Mikhailova N."/>
            <person name="Pati A."/>
            <person name="Palaniappan K."/>
            <person name="Land M."/>
            <person name="Pan C."/>
            <person name="Rohde M."/>
            <person name="Pukall R."/>
            <person name="Goker M."/>
            <person name="Detter J.C."/>
            <person name="Woyke T."/>
            <person name="Bristow J."/>
            <person name="Eisen J.A."/>
            <person name="Markowitz V."/>
            <person name="Hugenholtz P."/>
            <person name="Kyrpides N.C."/>
            <person name="Klenk H.P."/>
            <person name="Mavromatis K."/>
        </authorList>
    </citation>
    <scope>NUCLEOTIDE SEQUENCE [LARGE SCALE GENOMIC DNA]</scope>
    <source>
        <strain evidence="6">ATCC 700253 / DSM 10332 / NAL</strain>
    </source>
</reference>
<dbReference type="Pfam" id="PF18317">
    <property type="entry name" value="SDH_C"/>
    <property type="match status" value="1"/>
</dbReference>
<dbReference type="AlphaFoldDB" id="G8TYC9"/>
<dbReference type="HOGENOM" id="CLU_044063_0_1_9"/>
<dbReference type="GO" id="GO:0009073">
    <property type="term" value="P:aromatic amino acid family biosynthetic process"/>
    <property type="evidence" value="ECO:0007669"/>
    <property type="project" value="UniProtKB-KW"/>
</dbReference>
<dbReference type="InterPro" id="IPR013708">
    <property type="entry name" value="Shikimate_DH-bd_N"/>
</dbReference>
<dbReference type="SUPFAM" id="SSF51735">
    <property type="entry name" value="NAD(P)-binding Rossmann-fold domains"/>
    <property type="match status" value="1"/>
</dbReference>
<evidence type="ECO:0000259" key="3">
    <source>
        <dbReference type="Pfam" id="PF08501"/>
    </source>
</evidence>
<dbReference type="PANTHER" id="PTHR21089:SF1">
    <property type="entry name" value="BIFUNCTIONAL 3-DEHYDROQUINATE DEHYDRATASE_SHIKIMATE DEHYDROGENASE, CHLOROPLASTIC"/>
    <property type="match status" value="1"/>
</dbReference>
<dbReference type="EMBL" id="CP003179">
    <property type="protein sequence ID" value="AEW05093.1"/>
    <property type="molecule type" value="Genomic_DNA"/>
</dbReference>
<dbReference type="SUPFAM" id="SSF53223">
    <property type="entry name" value="Aminoacid dehydrogenase-like, N-terminal domain"/>
    <property type="match status" value="1"/>
</dbReference>
<dbReference type="STRING" id="679936.Sulac_1596"/>
<evidence type="ECO:0000313" key="5">
    <source>
        <dbReference type="EMBL" id="AEW05093.1"/>
    </source>
</evidence>